<sequence>MQDPTDDQLDGLFRKSAEEFDAPFDPAAWQALKSRLDRHDRFTIWEHILRWGIPVLLLLLLTVGSWNAHRIQAKTGQVNSLGITLPGSVLLPAPANKTAETDRLATSFPVPAVTDRPARTRPVAEPHKPARPAQADIAGPAGSTLSVRSDNELRSSAATTTPTGRKNSRVVVPELTGQTNRPARSAVSTDPANPIKDAARPLATASVRIQERNERPRSGINKRKRSRPLPGTPLVSAFSMEDDATKSAQSFSKRPVTLERAGKPETSQSQTSPADGQPDVVKPVVLLSFNKLTSQPGQWPRPLLFRGRAIEAPVREPAAEPQSLAKPVSSTKGLSIRFLISPDLSGIGLRNIQRPGTNVGLMLDYRLAPRWSVQAGLLRSTKVYKALPDDYDWPKAWPVIPESVDGRCNMLDISINIRYDVVLRPRSDGRLPDRWFVSGGATTYYIRQEDYVYNYPAHTYNVPKGWKGRTGWNGFSQLNLSGGFERSFSRRLSWQVEPFVKVPLKGVGYFKIDLLSTGAFFSLRYKL</sequence>
<dbReference type="Proteomes" id="UP000700732">
    <property type="component" value="Unassembled WGS sequence"/>
</dbReference>
<accession>A0ABR6W6I9</accession>
<evidence type="ECO:0000313" key="3">
    <source>
        <dbReference type="Proteomes" id="UP000700732"/>
    </source>
</evidence>
<protein>
    <recommendedName>
        <fullName evidence="4">Outer membrane protein beta-barrel domain-containing protein</fullName>
    </recommendedName>
</protein>
<gene>
    <name evidence="2" type="ORF">FH603_2112</name>
</gene>
<feature type="region of interest" description="Disordered" evidence="1">
    <location>
        <begin position="100"/>
        <end position="279"/>
    </location>
</feature>
<comment type="caution">
    <text evidence="2">The sequence shown here is derived from an EMBL/GenBank/DDBJ whole genome shotgun (WGS) entry which is preliminary data.</text>
</comment>
<name>A0ABR6W6I9_9BACT</name>
<evidence type="ECO:0000313" key="2">
    <source>
        <dbReference type="EMBL" id="MBC3791606.1"/>
    </source>
</evidence>
<keyword evidence="3" id="KW-1185">Reference proteome</keyword>
<feature type="compositionally biased region" description="Polar residues" evidence="1">
    <location>
        <begin position="265"/>
        <end position="274"/>
    </location>
</feature>
<feature type="compositionally biased region" description="Basic and acidic residues" evidence="1">
    <location>
        <begin position="116"/>
        <end position="128"/>
    </location>
</feature>
<proteinExistence type="predicted"/>
<dbReference type="EMBL" id="VFIA01000010">
    <property type="protein sequence ID" value="MBC3791606.1"/>
    <property type="molecule type" value="Genomic_DNA"/>
</dbReference>
<feature type="compositionally biased region" description="Polar residues" evidence="1">
    <location>
        <begin position="176"/>
        <end position="191"/>
    </location>
</feature>
<evidence type="ECO:0008006" key="4">
    <source>
        <dbReference type="Google" id="ProtNLM"/>
    </source>
</evidence>
<feature type="compositionally biased region" description="Polar residues" evidence="1">
    <location>
        <begin position="143"/>
        <end position="165"/>
    </location>
</feature>
<dbReference type="RefSeq" id="WP_186737399.1">
    <property type="nucleotide sequence ID" value="NZ_VFIA01000010.1"/>
</dbReference>
<organism evidence="2 3">
    <name type="scientific">Spirosoma utsteinense</name>
    <dbReference type="NCBI Taxonomy" id="2585773"/>
    <lineage>
        <taxon>Bacteria</taxon>
        <taxon>Pseudomonadati</taxon>
        <taxon>Bacteroidota</taxon>
        <taxon>Cytophagia</taxon>
        <taxon>Cytophagales</taxon>
        <taxon>Cytophagaceae</taxon>
        <taxon>Spirosoma</taxon>
    </lineage>
</organism>
<evidence type="ECO:0000256" key="1">
    <source>
        <dbReference type="SAM" id="MobiDB-lite"/>
    </source>
</evidence>
<reference evidence="2 3" key="1">
    <citation type="submission" date="2019-06" db="EMBL/GenBank/DDBJ databases">
        <title>Spirosoma utsteinense sp. nov. isolated from Antarctic ice-free soils.</title>
        <authorList>
            <person name="Tahon G."/>
        </authorList>
    </citation>
    <scope>NUCLEOTIDE SEQUENCE [LARGE SCALE GENOMIC DNA]</scope>
    <source>
        <strain evidence="2 3">LMG 31447</strain>
    </source>
</reference>